<evidence type="ECO:0000259" key="4">
    <source>
        <dbReference type="Pfam" id="PF14374"/>
    </source>
</evidence>
<dbReference type="SUPFAM" id="SSF52166">
    <property type="entry name" value="Ribosomal protein L4"/>
    <property type="match status" value="1"/>
</dbReference>
<dbReference type="PROSITE" id="PS00939">
    <property type="entry name" value="RIBOSOMAL_L1E"/>
    <property type="match status" value="1"/>
</dbReference>
<comment type="similarity">
    <text evidence="1">Belongs to the universal ribosomal protein uL4 family.</text>
</comment>
<dbReference type="PANTHER" id="PTHR19431">
    <property type="entry name" value="60S RIBOSOMAL PROTEIN L4"/>
    <property type="match status" value="1"/>
</dbReference>
<name>E4WYL0_OIKDI</name>
<dbReference type="EMBL" id="FN653019">
    <property type="protein sequence ID" value="CBY22774.1"/>
    <property type="molecule type" value="Genomic_DNA"/>
</dbReference>
<feature type="domain" description="Large ribosomal subunit protein uL4 C-terminal" evidence="4">
    <location>
        <begin position="270"/>
        <end position="343"/>
    </location>
</feature>
<reference evidence="5" key="1">
    <citation type="journal article" date="2010" name="Science">
        <title>Plasticity of animal genome architecture unmasked by rapid evolution of a pelagic tunicate.</title>
        <authorList>
            <person name="Denoeud F."/>
            <person name="Henriet S."/>
            <person name="Mungpakdee S."/>
            <person name="Aury J.M."/>
            <person name="Da Silva C."/>
            <person name="Brinkmann H."/>
            <person name="Mikhaleva J."/>
            <person name="Olsen L.C."/>
            <person name="Jubin C."/>
            <person name="Canestro C."/>
            <person name="Bouquet J.M."/>
            <person name="Danks G."/>
            <person name="Poulain J."/>
            <person name="Campsteijn C."/>
            <person name="Adamski M."/>
            <person name="Cross I."/>
            <person name="Yadetie F."/>
            <person name="Muffato M."/>
            <person name="Louis A."/>
            <person name="Butcher S."/>
            <person name="Tsagkogeorga G."/>
            <person name="Konrad A."/>
            <person name="Singh S."/>
            <person name="Jensen M.F."/>
            <person name="Cong E.H."/>
            <person name="Eikeseth-Otteraa H."/>
            <person name="Noel B."/>
            <person name="Anthouard V."/>
            <person name="Porcel B.M."/>
            <person name="Kachouri-Lafond R."/>
            <person name="Nishino A."/>
            <person name="Ugolini M."/>
            <person name="Chourrout P."/>
            <person name="Nishida H."/>
            <person name="Aasland R."/>
            <person name="Huzurbazar S."/>
            <person name="Westhof E."/>
            <person name="Delsuc F."/>
            <person name="Lehrach H."/>
            <person name="Reinhardt R."/>
            <person name="Weissenbach J."/>
            <person name="Roy S.W."/>
            <person name="Artiguenave F."/>
            <person name="Postlethwait J.H."/>
            <person name="Manak J.R."/>
            <person name="Thompson E.M."/>
            <person name="Jaillon O."/>
            <person name="Du Pasquier L."/>
            <person name="Boudinot P."/>
            <person name="Liberles D.A."/>
            <person name="Volff J.N."/>
            <person name="Philippe H."/>
            <person name="Lenhard B."/>
            <person name="Roest Crollius H."/>
            <person name="Wincker P."/>
            <person name="Chourrout D."/>
        </authorList>
    </citation>
    <scope>NUCLEOTIDE SEQUENCE [LARGE SCALE GENOMIC DNA]</scope>
</reference>
<dbReference type="InterPro" id="IPR025755">
    <property type="entry name" value="Ribos_uL4_C_dom"/>
</dbReference>
<dbReference type="Gene3D" id="3.40.1370.10">
    <property type="match status" value="1"/>
</dbReference>
<dbReference type="Pfam" id="PF00573">
    <property type="entry name" value="Ribosomal_L4"/>
    <property type="match status" value="1"/>
</dbReference>
<evidence type="ECO:0000313" key="6">
    <source>
        <dbReference type="Proteomes" id="UP000001307"/>
    </source>
</evidence>
<dbReference type="GO" id="GO:0003735">
    <property type="term" value="F:structural constituent of ribosome"/>
    <property type="evidence" value="ECO:0007669"/>
    <property type="project" value="InterPro"/>
</dbReference>
<dbReference type="FunFam" id="3.40.1370.10:FF:000002">
    <property type="entry name" value="60S ribosomal protein L4"/>
    <property type="match status" value="1"/>
</dbReference>
<dbReference type="GO" id="GO:0005840">
    <property type="term" value="C:ribosome"/>
    <property type="evidence" value="ECO:0007669"/>
    <property type="project" value="UniProtKB-KW"/>
</dbReference>
<accession>E4WYL0</accession>
<dbReference type="GO" id="GO:0006412">
    <property type="term" value="P:translation"/>
    <property type="evidence" value="ECO:0007669"/>
    <property type="project" value="InterPro"/>
</dbReference>
<dbReference type="InParanoid" id="E4WYL0"/>
<proteinExistence type="inferred from homology"/>
<sequence length="351" mass="38084">MAAARPVVSVYGADGSATAEQINLPAVFKAPIRTDVVQFVHSNIAKNARQPYAVAGNAGEQTSAESWGTGRAVARIPRVRGGGTSRSGAAAFGNMCRGGRMFNPNKTWRNWHRRVNVTQRRYATVSAIAATGIPSLAMAKGHVVNNVPEFPLVIDSSAEALKKTKAAVSVLKKVGAIDDVNRVKETRRFRAGRGKMRNRRRVQKRGPLVVYKNDDGIVQAMRNIPGVTLLPVDQLNLLKLAPGGHVGRFTIYTSEAFKALDNVYSSANKKGFSMPRPILANADLQRILQADEIKAALKPRRSATKRSTVKKNPLKNIKTMLKLNPYAAVQKRAAFNKAAKNAAEKAAKAKK</sequence>
<keyword evidence="3" id="KW-0687">Ribonucleoprotein</keyword>
<dbReference type="InterPro" id="IPR002136">
    <property type="entry name" value="Ribosomal_uL4"/>
</dbReference>
<dbReference type="Proteomes" id="UP000001307">
    <property type="component" value="Unassembled WGS sequence"/>
</dbReference>
<dbReference type="InterPro" id="IPR013000">
    <property type="entry name" value="Ribosomal_uL4_euk/arc_CS"/>
</dbReference>
<dbReference type="InterPro" id="IPR023574">
    <property type="entry name" value="Ribosomal_uL4_dom_sf"/>
</dbReference>
<evidence type="ECO:0000256" key="2">
    <source>
        <dbReference type="ARBA" id="ARBA00022980"/>
    </source>
</evidence>
<dbReference type="InterPro" id="IPR045240">
    <property type="entry name" value="Ribosomal_uL4_euk/arch"/>
</dbReference>
<evidence type="ECO:0000256" key="3">
    <source>
        <dbReference type="ARBA" id="ARBA00023274"/>
    </source>
</evidence>
<dbReference type="FunCoup" id="E4WYL0">
    <property type="interactions" value="424"/>
</dbReference>
<evidence type="ECO:0000256" key="1">
    <source>
        <dbReference type="ARBA" id="ARBA00010528"/>
    </source>
</evidence>
<dbReference type="GO" id="GO:1990904">
    <property type="term" value="C:ribonucleoprotein complex"/>
    <property type="evidence" value="ECO:0007669"/>
    <property type="project" value="UniProtKB-KW"/>
</dbReference>
<keyword evidence="6" id="KW-1185">Reference proteome</keyword>
<dbReference type="Pfam" id="PF14374">
    <property type="entry name" value="Ribos_L4_asso_C"/>
    <property type="match status" value="1"/>
</dbReference>
<protein>
    <recommendedName>
        <fullName evidence="4">Large ribosomal subunit protein uL4 C-terminal domain-containing protein</fullName>
    </recommendedName>
</protein>
<keyword evidence="2" id="KW-0689">Ribosomal protein</keyword>
<gene>
    <name evidence="5" type="ORF">GSOID_T00013547001</name>
</gene>
<dbReference type="AlphaFoldDB" id="E4WYL0"/>
<evidence type="ECO:0000313" key="5">
    <source>
        <dbReference type="EMBL" id="CBY22774.1"/>
    </source>
</evidence>
<organism evidence="5">
    <name type="scientific">Oikopleura dioica</name>
    <name type="common">Tunicate</name>
    <dbReference type="NCBI Taxonomy" id="34765"/>
    <lineage>
        <taxon>Eukaryota</taxon>
        <taxon>Metazoa</taxon>
        <taxon>Chordata</taxon>
        <taxon>Tunicata</taxon>
        <taxon>Appendicularia</taxon>
        <taxon>Copelata</taxon>
        <taxon>Oikopleuridae</taxon>
        <taxon>Oikopleura</taxon>
    </lineage>
</organism>
<dbReference type="OrthoDB" id="10259785at2759"/>